<dbReference type="Pfam" id="PF07776">
    <property type="entry name" value="zf-AD"/>
    <property type="match status" value="1"/>
</dbReference>
<dbReference type="SMART" id="SM00868">
    <property type="entry name" value="zf-AD"/>
    <property type="match status" value="1"/>
</dbReference>
<keyword evidence="7" id="KW-0805">Transcription regulation</keyword>
<feature type="binding site" evidence="12">
    <location>
        <position position="56"/>
    </location>
    <ligand>
        <name>Zn(2+)</name>
        <dbReference type="ChEBI" id="CHEBI:29105"/>
    </ligand>
</feature>
<dbReference type="PROSITE" id="PS51915">
    <property type="entry name" value="ZAD"/>
    <property type="match status" value="1"/>
</dbReference>
<feature type="domain" description="C2H2-type" evidence="13">
    <location>
        <begin position="377"/>
        <end position="404"/>
    </location>
</feature>
<feature type="domain" description="C2H2-type" evidence="13">
    <location>
        <begin position="461"/>
        <end position="488"/>
    </location>
</feature>
<feature type="domain" description="C2H2-type" evidence="13">
    <location>
        <begin position="489"/>
        <end position="517"/>
    </location>
</feature>
<dbReference type="SUPFAM" id="SSF57667">
    <property type="entry name" value="beta-beta-alpha zinc fingers"/>
    <property type="match status" value="5"/>
</dbReference>
<keyword evidence="9" id="KW-0804">Transcription</keyword>
<keyword evidence="4" id="KW-0677">Repeat</keyword>
<dbReference type="PROSITE" id="PS00028">
    <property type="entry name" value="ZINC_FINGER_C2H2_1"/>
    <property type="match status" value="8"/>
</dbReference>
<feature type="domain" description="C2H2-type" evidence="13">
    <location>
        <begin position="405"/>
        <end position="432"/>
    </location>
</feature>
<protein>
    <submittedName>
        <fullName evidence="15">Jg4891 protein</fullName>
    </submittedName>
</protein>
<dbReference type="Gene3D" id="3.30.160.60">
    <property type="entry name" value="Classic Zinc Finger"/>
    <property type="match status" value="7"/>
</dbReference>
<dbReference type="GO" id="GO:0000978">
    <property type="term" value="F:RNA polymerase II cis-regulatory region sequence-specific DNA binding"/>
    <property type="evidence" value="ECO:0007669"/>
    <property type="project" value="TreeGrafter"/>
</dbReference>
<dbReference type="InterPro" id="IPR013087">
    <property type="entry name" value="Znf_C2H2_type"/>
</dbReference>
<dbReference type="PROSITE" id="PS50157">
    <property type="entry name" value="ZINC_FINGER_C2H2_2"/>
    <property type="match status" value="7"/>
</dbReference>
<comment type="similarity">
    <text evidence="2">Belongs to the krueppel C2H2-type zinc-finger protein family.</text>
</comment>
<dbReference type="GO" id="GO:0008270">
    <property type="term" value="F:zinc ion binding"/>
    <property type="evidence" value="ECO:0007669"/>
    <property type="project" value="UniProtKB-UniRule"/>
</dbReference>
<evidence type="ECO:0000256" key="6">
    <source>
        <dbReference type="ARBA" id="ARBA00022833"/>
    </source>
</evidence>
<dbReference type="SMART" id="SM00355">
    <property type="entry name" value="ZnF_C2H2"/>
    <property type="match status" value="10"/>
</dbReference>
<dbReference type="PANTHER" id="PTHR24404">
    <property type="entry name" value="ZINC FINGER PROTEIN"/>
    <property type="match status" value="1"/>
</dbReference>
<dbReference type="GO" id="GO:0005634">
    <property type="term" value="C:nucleus"/>
    <property type="evidence" value="ECO:0007669"/>
    <property type="project" value="UniProtKB-SubCell"/>
</dbReference>
<feature type="domain" description="C2H2-type" evidence="13">
    <location>
        <begin position="250"/>
        <end position="272"/>
    </location>
</feature>
<evidence type="ECO:0000256" key="12">
    <source>
        <dbReference type="PROSITE-ProRule" id="PRU01263"/>
    </source>
</evidence>
<name>A0A8S4RNN3_9NEOP</name>
<feature type="domain" description="ZAD" evidence="14">
    <location>
        <begin position="7"/>
        <end position="83"/>
    </location>
</feature>
<keyword evidence="8" id="KW-0238">DNA-binding</keyword>
<keyword evidence="3 12" id="KW-0479">Metal-binding</keyword>
<dbReference type="PANTHER" id="PTHR24404:SF111">
    <property type="entry name" value="GASTRULA ZINC FINGER PROTEIN XLCGF49.1-LIKE-RELATED"/>
    <property type="match status" value="1"/>
</dbReference>
<feature type="binding site" evidence="12">
    <location>
        <position position="12"/>
    </location>
    <ligand>
        <name>Zn(2+)</name>
        <dbReference type="ChEBI" id="CHEBI:29105"/>
    </ligand>
</feature>
<keyword evidence="10" id="KW-0539">Nucleus</keyword>
<organism evidence="15 16">
    <name type="scientific">Pararge aegeria aegeria</name>
    <dbReference type="NCBI Taxonomy" id="348720"/>
    <lineage>
        <taxon>Eukaryota</taxon>
        <taxon>Metazoa</taxon>
        <taxon>Ecdysozoa</taxon>
        <taxon>Arthropoda</taxon>
        <taxon>Hexapoda</taxon>
        <taxon>Insecta</taxon>
        <taxon>Pterygota</taxon>
        <taxon>Neoptera</taxon>
        <taxon>Endopterygota</taxon>
        <taxon>Lepidoptera</taxon>
        <taxon>Glossata</taxon>
        <taxon>Ditrysia</taxon>
        <taxon>Papilionoidea</taxon>
        <taxon>Nymphalidae</taxon>
        <taxon>Satyrinae</taxon>
        <taxon>Satyrini</taxon>
        <taxon>Parargina</taxon>
        <taxon>Pararge</taxon>
    </lineage>
</organism>
<feature type="domain" description="C2H2-type" evidence="13">
    <location>
        <begin position="348"/>
        <end position="375"/>
    </location>
</feature>
<dbReference type="FunFam" id="3.30.160.60:FF:000100">
    <property type="entry name" value="Zinc finger 45-like"/>
    <property type="match status" value="1"/>
</dbReference>
<comment type="caution">
    <text evidence="15">The sequence shown here is derived from an EMBL/GenBank/DDBJ whole genome shotgun (WGS) entry which is preliminary data.</text>
</comment>
<evidence type="ECO:0000259" key="13">
    <source>
        <dbReference type="PROSITE" id="PS50157"/>
    </source>
</evidence>
<evidence type="ECO:0000256" key="10">
    <source>
        <dbReference type="ARBA" id="ARBA00023242"/>
    </source>
</evidence>
<keyword evidence="6 12" id="KW-0862">Zinc</keyword>
<dbReference type="GO" id="GO:0006357">
    <property type="term" value="P:regulation of transcription by RNA polymerase II"/>
    <property type="evidence" value="ECO:0007669"/>
    <property type="project" value="TreeGrafter"/>
</dbReference>
<feature type="domain" description="C2H2-type" evidence="13">
    <location>
        <begin position="433"/>
        <end position="460"/>
    </location>
</feature>
<dbReference type="AlphaFoldDB" id="A0A8S4RNN3"/>
<dbReference type="FunFam" id="3.30.160.60:FF:001480">
    <property type="entry name" value="Si:cabz01071911.3"/>
    <property type="match status" value="1"/>
</dbReference>
<dbReference type="GO" id="GO:0003700">
    <property type="term" value="F:DNA-binding transcription factor activity"/>
    <property type="evidence" value="ECO:0007669"/>
    <property type="project" value="TreeGrafter"/>
</dbReference>
<feature type="binding site" evidence="12">
    <location>
        <position position="59"/>
    </location>
    <ligand>
        <name>Zn(2+)</name>
        <dbReference type="ChEBI" id="CHEBI:29105"/>
    </ligand>
</feature>
<evidence type="ECO:0000256" key="2">
    <source>
        <dbReference type="ARBA" id="ARBA00006991"/>
    </source>
</evidence>
<feature type="binding site" evidence="12">
    <location>
        <position position="9"/>
    </location>
    <ligand>
        <name>Zn(2+)</name>
        <dbReference type="ChEBI" id="CHEBI:29105"/>
    </ligand>
</feature>
<dbReference type="Pfam" id="PF13912">
    <property type="entry name" value="zf-C2H2_6"/>
    <property type="match status" value="1"/>
</dbReference>
<evidence type="ECO:0000256" key="3">
    <source>
        <dbReference type="ARBA" id="ARBA00022723"/>
    </source>
</evidence>
<evidence type="ECO:0000256" key="5">
    <source>
        <dbReference type="ARBA" id="ARBA00022771"/>
    </source>
</evidence>
<dbReference type="InterPro" id="IPR050589">
    <property type="entry name" value="Ikaros_C2H2-ZF"/>
</dbReference>
<dbReference type="InterPro" id="IPR036236">
    <property type="entry name" value="Znf_C2H2_sf"/>
</dbReference>
<accession>A0A8S4RNN3</accession>
<keyword evidence="16" id="KW-1185">Reference proteome</keyword>
<evidence type="ECO:0000313" key="15">
    <source>
        <dbReference type="EMBL" id="CAH2237879.1"/>
    </source>
</evidence>
<proteinExistence type="inferred from homology"/>
<dbReference type="FunFam" id="3.30.160.60:FF:000065">
    <property type="entry name" value="B-cell CLL/lymphoma 6, member B"/>
    <property type="match status" value="1"/>
</dbReference>
<evidence type="ECO:0000256" key="8">
    <source>
        <dbReference type="ARBA" id="ARBA00023125"/>
    </source>
</evidence>
<sequence>MSDENESYCRLCAEPRPKVEMLTPDKDIVANSKVITKLSWINIDIFNENGLPNTICYTCLDLLERTWSFLNNVRIAQEKLIALILNTSKDNAYEIEHENKDYEKKIPGKPVDVNWEIFQELKREIKIENLHENVPSLFPTGTVVLSEKTQLGIKLEADSDGGGGVIVDSNDDLEQFSSSDSDVPLKRVVKKKRGRTKHKKCKSDTKLNISSTNTSWDNQACICAKCDAHCQSILLLQLHSLQNHDCCCVFKCTQCSKVLPGYRSFIRHTRTHNKALRNCCEFCNWSFTYLPDLSTHKMKYHKTVYKTKCCNCGSNFDTPEELEEHKNLFNKSGKLKKITNEGEDLLEHKCDQCSKVFKSRANLQQHKQLHTERTKDFACHVCGKMFYTKGTLGTHLVVHEEKRPFKCNHCPLAFRAKGNLISHLSLHSGLKPFICEQCGKSFRVKRHLMSHSIVHTDLRPYVCEYCNKSFRFKTRLNLHLRQHTGVRPYKCIYCQRDFTNGSNFKKHMKRRHGIDTSTRLTSKIVNKKELSVISETISQ</sequence>
<evidence type="ECO:0000256" key="7">
    <source>
        <dbReference type="ARBA" id="ARBA00023015"/>
    </source>
</evidence>
<dbReference type="Proteomes" id="UP000838756">
    <property type="component" value="Unassembled WGS sequence"/>
</dbReference>
<dbReference type="EMBL" id="CAKXAJ010025301">
    <property type="protein sequence ID" value="CAH2237879.1"/>
    <property type="molecule type" value="Genomic_DNA"/>
</dbReference>
<dbReference type="OrthoDB" id="40579at2759"/>
<reference evidence="15" key="1">
    <citation type="submission" date="2022-03" db="EMBL/GenBank/DDBJ databases">
        <authorList>
            <person name="Lindestad O."/>
        </authorList>
    </citation>
    <scope>NUCLEOTIDE SEQUENCE</scope>
</reference>
<evidence type="ECO:0000259" key="14">
    <source>
        <dbReference type="PROSITE" id="PS51915"/>
    </source>
</evidence>
<evidence type="ECO:0000256" key="4">
    <source>
        <dbReference type="ARBA" id="ARBA00022737"/>
    </source>
</evidence>
<evidence type="ECO:0000256" key="1">
    <source>
        <dbReference type="ARBA" id="ARBA00004123"/>
    </source>
</evidence>
<dbReference type="SUPFAM" id="SSF57716">
    <property type="entry name" value="Glucocorticoid receptor-like (DNA-binding domain)"/>
    <property type="match status" value="1"/>
</dbReference>
<keyword evidence="5 11" id="KW-0863">Zinc-finger</keyword>
<comment type="subcellular location">
    <subcellularLocation>
        <location evidence="1">Nucleus</location>
    </subcellularLocation>
</comment>
<gene>
    <name evidence="15" type="primary">jg4891</name>
    <name evidence="15" type="ORF">PAEG_LOCUS15044</name>
</gene>
<evidence type="ECO:0000313" key="16">
    <source>
        <dbReference type="Proteomes" id="UP000838756"/>
    </source>
</evidence>
<evidence type="ECO:0000256" key="9">
    <source>
        <dbReference type="ARBA" id="ARBA00023163"/>
    </source>
</evidence>
<dbReference type="Pfam" id="PF00096">
    <property type="entry name" value="zf-C2H2"/>
    <property type="match status" value="5"/>
</dbReference>
<evidence type="ECO:0000256" key="11">
    <source>
        <dbReference type="PROSITE-ProRule" id="PRU00042"/>
    </source>
</evidence>
<dbReference type="InterPro" id="IPR012934">
    <property type="entry name" value="Znf_AD"/>
</dbReference>